<reference evidence="1 3" key="1">
    <citation type="journal article" date="2015" name="Int. J. Syst. Evol. Microbiol.">
        <title>Complete genome sequence of Salinicoccus halodurans H3B36, isolated from the Qaidam Basin in China.</title>
        <authorList>
            <person name="Jiang K."/>
            <person name="Xue Y."/>
            <person name="Ma Y."/>
        </authorList>
    </citation>
    <scope>NUCLEOTIDE SEQUENCE [LARGE SCALE GENOMIC DNA]</scope>
    <source>
        <strain evidence="1 3">H3B36</strain>
    </source>
</reference>
<reference evidence="3" key="2">
    <citation type="submission" date="2015-04" db="EMBL/GenBank/DDBJ databases">
        <title>Complete genome sequence of Salinicoccus halodurans strain H3B36, isolated from the Qaidam basin of China.</title>
        <authorList>
            <person name="Ma Y."/>
            <person name="Jiang K."/>
            <person name="Xue Y."/>
        </authorList>
    </citation>
    <scope>NUCLEOTIDE SEQUENCE [LARGE SCALE GENOMIC DNA]</scope>
    <source>
        <strain evidence="3">H3B36</strain>
    </source>
</reference>
<dbReference type="EMBL" id="CP011366">
    <property type="protein sequence ID" value="AKG74387.1"/>
    <property type="molecule type" value="Genomic_DNA"/>
</dbReference>
<evidence type="ECO:0000313" key="2">
    <source>
        <dbReference type="EMBL" id="SFK95268.1"/>
    </source>
</evidence>
<name>A0A0F7HLX3_9STAP</name>
<accession>A0A0F7HLX3</accession>
<evidence type="ECO:0000313" key="3">
    <source>
        <dbReference type="Proteomes" id="UP000034029"/>
    </source>
</evidence>
<proteinExistence type="predicted"/>
<evidence type="ECO:0000313" key="1">
    <source>
        <dbReference type="EMBL" id="AKG74387.1"/>
    </source>
</evidence>
<dbReference type="KEGG" id="shv:AAT16_09155"/>
<dbReference type="AlphaFoldDB" id="A0A0F7HLX3"/>
<evidence type="ECO:0000313" key="4">
    <source>
        <dbReference type="Proteomes" id="UP000183090"/>
    </source>
</evidence>
<organism evidence="2 4">
    <name type="scientific">Salinicoccus halodurans</name>
    <dbReference type="NCBI Taxonomy" id="407035"/>
    <lineage>
        <taxon>Bacteria</taxon>
        <taxon>Bacillati</taxon>
        <taxon>Bacillota</taxon>
        <taxon>Bacilli</taxon>
        <taxon>Bacillales</taxon>
        <taxon>Staphylococcaceae</taxon>
        <taxon>Salinicoccus</taxon>
    </lineage>
</organism>
<keyword evidence="3" id="KW-1185">Reference proteome</keyword>
<gene>
    <name evidence="1" type="ORF">AAT16_09155</name>
    <name evidence="2" type="ORF">SAMN05216235_2729</name>
</gene>
<dbReference type="Proteomes" id="UP000183090">
    <property type="component" value="Unassembled WGS sequence"/>
</dbReference>
<dbReference type="Proteomes" id="UP000034029">
    <property type="component" value="Chromosome"/>
</dbReference>
<dbReference type="EMBL" id="FOTB01000006">
    <property type="protein sequence ID" value="SFK95268.1"/>
    <property type="molecule type" value="Genomic_DNA"/>
</dbReference>
<protein>
    <submittedName>
        <fullName evidence="2">Uncharacterized protein</fullName>
    </submittedName>
</protein>
<reference evidence="2 4" key="3">
    <citation type="submission" date="2016-10" db="EMBL/GenBank/DDBJ databases">
        <authorList>
            <person name="Varghese N."/>
            <person name="Submissions S."/>
        </authorList>
    </citation>
    <scope>NUCLEOTIDE SEQUENCE [LARGE SCALE GENOMIC DNA]</scope>
    <source>
        <strain evidence="2 4">CGMCC 1.6501</strain>
    </source>
</reference>
<sequence>MRCNVTDCYWNMWSPRHPYTDELSKQCVSENLDAHFDEDEDFKMTPNSKTCEGYLNFYEFRGDEKEG</sequence>